<protein>
    <submittedName>
        <fullName evidence="1">Acyl carrier protein</fullName>
    </submittedName>
</protein>
<gene>
    <name evidence="1" type="ORF">J2T15_004417</name>
</gene>
<dbReference type="RefSeq" id="WP_307206344.1">
    <property type="nucleotide sequence ID" value="NZ_JAUSSU010000009.1"/>
</dbReference>
<sequence>MTIEEIRERVIDLLELICGDNSTRIREELVAYGDAEIESIFFYEIVAVLEDDLGAKTSDKMLKEIHKRVKSSFNEFCDLWAEMQGGNT</sequence>
<evidence type="ECO:0000313" key="2">
    <source>
        <dbReference type="Proteomes" id="UP001229346"/>
    </source>
</evidence>
<dbReference type="EMBL" id="JAUSSU010000009">
    <property type="protein sequence ID" value="MDQ0114960.1"/>
    <property type="molecule type" value="Genomic_DNA"/>
</dbReference>
<dbReference type="InterPro" id="IPR036736">
    <property type="entry name" value="ACP-like_sf"/>
</dbReference>
<dbReference type="Proteomes" id="UP001229346">
    <property type="component" value="Unassembled WGS sequence"/>
</dbReference>
<name>A0ABT9U5P7_PAEHA</name>
<comment type="caution">
    <text evidence="1">The sequence shown here is derived from an EMBL/GenBank/DDBJ whole genome shotgun (WGS) entry which is preliminary data.</text>
</comment>
<organism evidence="1 2">
    <name type="scientific">Paenibacillus harenae</name>
    <dbReference type="NCBI Taxonomy" id="306543"/>
    <lineage>
        <taxon>Bacteria</taxon>
        <taxon>Bacillati</taxon>
        <taxon>Bacillota</taxon>
        <taxon>Bacilli</taxon>
        <taxon>Bacillales</taxon>
        <taxon>Paenibacillaceae</taxon>
        <taxon>Paenibacillus</taxon>
    </lineage>
</organism>
<evidence type="ECO:0000313" key="1">
    <source>
        <dbReference type="EMBL" id="MDQ0114960.1"/>
    </source>
</evidence>
<proteinExistence type="predicted"/>
<keyword evidence="2" id="KW-1185">Reference proteome</keyword>
<accession>A0ABT9U5P7</accession>
<reference evidence="1 2" key="1">
    <citation type="submission" date="2023-07" db="EMBL/GenBank/DDBJ databases">
        <title>Sorghum-associated microbial communities from plants grown in Nebraska, USA.</title>
        <authorList>
            <person name="Schachtman D."/>
        </authorList>
    </citation>
    <scope>NUCLEOTIDE SEQUENCE [LARGE SCALE GENOMIC DNA]</scope>
    <source>
        <strain evidence="1 2">CC482</strain>
    </source>
</reference>
<dbReference type="SUPFAM" id="SSF47336">
    <property type="entry name" value="ACP-like"/>
    <property type="match status" value="1"/>
</dbReference>